<dbReference type="PANTHER" id="PTHR33576">
    <property type="entry name" value="CARBOHYDRATE BINDING DOMAIN-CONTAINING PROTEIN-RELATED"/>
    <property type="match status" value="1"/>
</dbReference>
<dbReference type="AlphaFoldDB" id="Q54X71"/>
<reference evidence="2 3" key="1">
    <citation type="journal article" date="2005" name="Nature">
        <title>The genome of the social amoeba Dictyostelium discoideum.</title>
        <authorList>
            <consortium name="The Dictyostelium discoideum Sequencing Consortium"/>
            <person name="Eichinger L."/>
            <person name="Pachebat J.A."/>
            <person name="Glockner G."/>
            <person name="Rajandream M.A."/>
            <person name="Sucgang R."/>
            <person name="Berriman M."/>
            <person name="Song J."/>
            <person name="Olsen R."/>
            <person name="Szafranski K."/>
            <person name="Xu Q."/>
            <person name="Tunggal B."/>
            <person name="Kummerfeld S."/>
            <person name="Madera M."/>
            <person name="Konfortov B.A."/>
            <person name="Rivero F."/>
            <person name="Bankier A.T."/>
            <person name="Lehmann R."/>
            <person name="Hamlin N."/>
            <person name="Davies R."/>
            <person name="Gaudet P."/>
            <person name="Fey P."/>
            <person name="Pilcher K."/>
            <person name="Chen G."/>
            <person name="Saunders D."/>
            <person name="Sodergren E."/>
            <person name="Davis P."/>
            <person name="Kerhornou A."/>
            <person name="Nie X."/>
            <person name="Hall N."/>
            <person name="Anjard C."/>
            <person name="Hemphill L."/>
            <person name="Bason N."/>
            <person name="Farbrother P."/>
            <person name="Desany B."/>
            <person name="Just E."/>
            <person name="Morio T."/>
            <person name="Rost R."/>
            <person name="Churcher C."/>
            <person name="Cooper J."/>
            <person name="Haydock S."/>
            <person name="van Driessche N."/>
            <person name="Cronin A."/>
            <person name="Goodhead I."/>
            <person name="Muzny D."/>
            <person name="Mourier T."/>
            <person name="Pain A."/>
            <person name="Lu M."/>
            <person name="Harper D."/>
            <person name="Lindsay R."/>
            <person name="Hauser H."/>
            <person name="James K."/>
            <person name="Quiles M."/>
            <person name="Madan Babu M."/>
            <person name="Saito T."/>
            <person name="Buchrieser C."/>
            <person name="Wardroper A."/>
            <person name="Felder M."/>
            <person name="Thangavelu M."/>
            <person name="Johnson D."/>
            <person name="Knights A."/>
            <person name="Loulseged H."/>
            <person name="Mungall K."/>
            <person name="Oliver K."/>
            <person name="Price C."/>
            <person name="Quail M.A."/>
            <person name="Urushihara H."/>
            <person name="Hernandez J."/>
            <person name="Rabbinowitsch E."/>
            <person name="Steffen D."/>
            <person name="Sanders M."/>
            <person name="Ma J."/>
            <person name="Kohara Y."/>
            <person name="Sharp S."/>
            <person name="Simmonds M."/>
            <person name="Spiegler S."/>
            <person name="Tivey A."/>
            <person name="Sugano S."/>
            <person name="White B."/>
            <person name="Walker D."/>
            <person name="Woodward J."/>
            <person name="Winckler T."/>
            <person name="Tanaka Y."/>
            <person name="Shaulsky G."/>
            <person name="Schleicher M."/>
            <person name="Weinstock G."/>
            <person name="Rosenthal A."/>
            <person name="Cox E.C."/>
            <person name="Chisholm R.L."/>
            <person name="Gibbs R."/>
            <person name="Loomis W.F."/>
            <person name="Platzer M."/>
            <person name="Kay R.R."/>
            <person name="Williams J."/>
            <person name="Dear P.H."/>
            <person name="Noegel A.A."/>
            <person name="Barrell B."/>
            <person name="Kuspa A."/>
        </authorList>
    </citation>
    <scope>NUCLEOTIDE SEQUENCE [LARGE SCALE GENOMIC DNA]</scope>
    <source>
        <strain evidence="2 3">AX4</strain>
    </source>
</reference>
<evidence type="ECO:0000313" key="2">
    <source>
        <dbReference type="EMBL" id="EAL67863.1"/>
    </source>
</evidence>
<dbReference type="Proteomes" id="UP000002195">
    <property type="component" value="Unassembled WGS sequence"/>
</dbReference>
<dbReference type="PaxDb" id="44689-DDB0231825"/>
<dbReference type="FunCoup" id="Q54X71">
    <property type="interactions" value="362"/>
</dbReference>
<gene>
    <name evidence="2" type="ORF">DDB_G0279163</name>
</gene>
<dbReference type="OMA" id="FCFADIS"/>
<dbReference type="KEGG" id="ddi:DDB_G0279163"/>
<feature type="chain" id="PRO_5004249950" evidence="1">
    <location>
        <begin position="21"/>
        <end position="288"/>
    </location>
</feature>
<dbReference type="GeneID" id="8621902"/>
<comment type="caution">
    <text evidence="2">The sequence shown here is derived from an EMBL/GenBank/DDBJ whole genome shotgun (WGS) entry which is preliminary data.</text>
</comment>
<dbReference type="RefSeq" id="XP_641839.1">
    <property type="nucleotide sequence ID" value="XM_636747.1"/>
</dbReference>
<accession>Q54X71</accession>
<dbReference type="EMBL" id="AAFI02000028">
    <property type="protein sequence ID" value="EAL67863.1"/>
    <property type="molecule type" value="Genomic_DNA"/>
</dbReference>
<dbReference type="InterPro" id="IPR021837">
    <property type="entry name" value="CfaA/B/C"/>
</dbReference>
<dbReference type="VEuPathDB" id="AmoebaDB:DDB_G0279163"/>
<dbReference type="GO" id="GO:0007618">
    <property type="term" value="P:mating"/>
    <property type="evidence" value="ECO:0000270"/>
    <property type="project" value="dictyBase"/>
</dbReference>
<proteinExistence type="predicted"/>
<dbReference type="HOGENOM" id="CLU_967842_0_0_1"/>
<dbReference type="PhylomeDB" id="Q54X71"/>
<protein>
    <submittedName>
        <fullName evidence="2">Uncharacterized protein</fullName>
    </submittedName>
</protein>
<organism evidence="2 3">
    <name type="scientific">Dictyostelium discoideum</name>
    <name type="common">Social amoeba</name>
    <dbReference type="NCBI Taxonomy" id="44689"/>
    <lineage>
        <taxon>Eukaryota</taxon>
        <taxon>Amoebozoa</taxon>
        <taxon>Evosea</taxon>
        <taxon>Eumycetozoa</taxon>
        <taxon>Dictyostelia</taxon>
        <taxon>Dictyosteliales</taxon>
        <taxon>Dictyosteliaceae</taxon>
        <taxon>Dictyostelium</taxon>
    </lineage>
</organism>
<dbReference type="dictyBase" id="DDB_G0279163"/>
<name>Q54X71_DICDI</name>
<keyword evidence="3" id="KW-1185">Reference proteome</keyword>
<dbReference type="eggNOG" id="ENOG502RI9K">
    <property type="taxonomic scope" value="Eukaryota"/>
</dbReference>
<keyword evidence="1" id="KW-0732">Signal</keyword>
<evidence type="ECO:0000313" key="3">
    <source>
        <dbReference type="Proteomes" id="UP000002195"/>
    </source>
</evidence>
<dbReference type="Pfam" id="PF11912">
    <property type="entry name" value="CfaA_B_C"/>
    <property type="match status" value="1"/>
</dbReference>
<dbReference type="InParanoid" id="Q54X71"/>
<evidence type="ECO:0000256" key="1">
    <source>
        <dbReference type="SAM" id="SignalP"/>
    </source>
</evidence>
<dbReference type="PANTHER" id="PTHR33576:SF7">
    <property type="entry name" value="CARBOHYDRATE BINDING DOMAIN-CONTAINING PROTEIN"/>
    <property type="match status" value="1"/>
</dbReference>
<feature type="signal peptide" evidence="1">
    <location>
        <begin position="1"/>
        <end position="20"/>
    </location>
</feature>
<sequence length="288" mass="32095">MKLNLCLIILSLSLIGLTRSTQISDEYVNFVAFSDSECLTPALNGFGYSMATKTCTTLDYINNFLFTVDSGEVSWGSYENNYYEGETCTLPNSPSVSYPVNSCIQSSTVYINMNSGKTNTPFYYKLTTSSTPYIAQNSFIYTYMGEQCSPNNIVALEYYLNDTRLFKNLSSYLYYCDPNTHFPVTQFCADYPSECNPPPSQNQPHCFATQPFYNTSGDSSITSICPTCCTSGSSCATSGGSTGSYTGEGWSKPENEKQQIIKLEKQDKPFTVTNSNDQIAYYKYLYCS</sequence>